<dbReference type="Proteomes" id="UP001199916">
    <property type="component" value="Unassembled WGS sequence"/>
</dbReference>
<evidence type="ECO:0000259" key="1">
    <source>
        <dbReference type="PROSITE" id="PS51459"/>
    </source>
</evidence>
<dbReference type="Pfam" id="PF02661">
    <property type="entry name" value="Fic"/>
    <property type="match status" value="1"/>
</dbReference>
<name>A0ABS8Y962_9BACL</name>
<accession>A0ABS8Y962</accession>
<dbReference type="PIRSF" id="PIRSF018297">
    <property type="entry name" value="Doc"/>
    <property type="match status" value="1"/>
</dbReference>
<proteinExistence type="predicted"/>
<reference evidence="2 3" key="1">
    <citation type="submission" date="2021-11" db="EMBL/GenBank/DDBJ databases">
        <title>Draft genome sequence of Paenibacillus profundus YoMME, a new Gram-positive bacteria with exoelectrogenic properties.</title>
        <authorList>
            <person name="Hubenova Y."/>
            <person name="Hubenova E."/>
            <person name="Manasiev Y."/>
            <person name="Peykov S."/>
            <person name="Mitov M."/>
        </authorList>
    </citation>
    <scope>NUCLEOTIDE SEQUENCE [LARGE SCALE GENOMIC DNA]</scope>
    <source>
        <strain evidence="2 3">YoMME</strain>
    </source>
</reference>
<dbReference type="InterPro" id="IPR003812">
    <property type="entry name" value="Fido"/>
</dbReference>
<keyword evidence="3" id="KW-1185">Reference proteome</keyword>
<feature type="domain" description="Fido" evidence="1">
    <location>
        <begin position="5"/>
        <end position="125"/>
    </location>
</feature>
<sequence length="130" mass="14927">MVKYLTKEEVIAGHYFMMKQMQDMEQAGVKDHSLLESAVYRPQQSVFGEDAYPTLFEKAAALVDSVAKNHCFHNGNKRTAYLAVKSFLQINGYHLKMERELAVNFMVDIVNGKYSVEDMAQIFVEHCIKK</sequence>
<dbReference type="InterPro" id="IPR036597">
    <property type="entry name" value="Fido-like_dom_sf"/>
</dbReference>
<gene>
    <name evidence="2" type="ORF">LQV63_03420</name>
</gene>
<comment type="caution">
    <text evidence="2">The sequence shown here is derived from an EMBL/GenBank/DDBJ whole genome shotgun (WGS) entry which is preliminary data.</text>
</comment>
<dbReference type="NCBIfam" id="TIGR01550">
    <property type="entry name" value="DOC_P1"/>
    <property type="match status" value="1"/>
</dbReference>
<dbReference type="PROSITE" id="PS51459">
    <property type="entry name" value="FIDO"/>
    <property type="match status" value="1"/>
</dbReference>
<evidence type="ECO:0000313" key="3">
    <source>
        <dbReference type="Proteomes" id="UP001199916"/>
    </source>
</evidence>
<dbReference type="PANTHER" id="PTHR39426:SF1">
    <property type="entry name" value="HOMOLOGY TO DEATH-ON-CURING PROTEIN OF PHAGE P1"/>
    <property type="match status" value="1"/>
</dbReference>
<dbReference type="InterPro" id="IPR006440">
    <property type="entry name" value="Doc"/>
</dbReference>
<dbReference type="InterPro" id="IPR053737">
    <property type="entry name" value="Type_II_TA_Toxin"/>
</dbReference>
<evidence type="ECO:0000313" key="2">
    <source>
        <dbReference type="EMBL" id="MCE5168363.1"/>
    </source>
</evidence>
<protein>
    <submittedName>
        <fullName evidence="2">Type II toxin-antitoxin system death-on-curing family toxin</fullName>
    </submittedName>
</protein>
<dbReference type="PANTHER" id="PTHR39426">
    <property type="entry name" value="HOMOLOGY TO DEATH-ON-CURING PROTEIN OF PHAGE P1"/>
    <property type="match status" value="1"/>
</dbReference>
<dbReference type="Gene3D" id="1.20.120.1870">
    <property type="entry name" value="Fic/DOC protein, Fido domain"/>
    <property type="match status" value="1"/>
</dbReference>
<dbReference type="EMBL" id="JAJNBZ010000002">
    <property type="protein sequence ID" value="MCE5168363.1"/>
    <property type="molecule type" value="Genomic_DNA"/>
</dbReference>
<organism evidence="2 3">
    <name type="scientific">Paenibacillus profundus</name>
    <dbReference type="NCBI Taxonomy" id="1173085"/>
    <lineage>
        <taxon>Bacteria</taxon>
        <taxon>Bacillati</taxon>
        <taxon>Bacillota</taxon>
        <taxon>Bacilli</taxon>
        <taxon>Bacillales</taxon>
        <taxon>Paenibacillaceae</taxon>
        <taxon>Paenibacillus</taxon>
    </lineage>
</organism>
<dbReference type="SUPFAM" id="SSF140931">
    <property type="entry name" value="Fic-like"/>
    <property type="match status" value="1"/>
</dbReference>
<dbReference type="RefSeq" id="WP_233695649.1">
    <property type="nucleotide sequence ID" value="NZ_JAJNBZ010000002.1"/>
</dbReference>